<evidence type="ECO:0000313" key="2">
    <source>
        <dbReference type="Proteomes" id="UP000606396"/>
    </source>
</evidence>
<organism evidence="1 2">
    <name type="scientific">Nostoc punctiforme FACHB-252</name>
    <dbReference type="NCBI Taxonomy" id="1357509"/>
    <lineage>
        <taxon>Bacteria</taxon>
        <taxon>Bacillati</taxon>
        <taxon>Cyanobacteriota</taxon>
        <taxon>Cyanophyceae</taxon>
        <taxon>Nostocales</taxon>
        <taxon>Nostocaceae</taxon>
        <taxon>Nostoc</taxon>
    </lineage>
</organism>
<protein>
    <recommendedName>
        <fullName evidence="3">Transposase</fullName>
    </recommendedName>
</protein>
<reference evidence="1 2" key="1">
    <citation type="journal article" date="2020" name="ISME J.">
        <title>Comparative genomics reveals insights into cyanobacterial evolution and habitat adaptation.</title>
        <authorList>
            <person name="Chen M.Y."/>
            <person name="Teng W.K."/>
            <person name="Zhao L."/>
            <person name="Hu C.X."/>
            <person name="Zhou Y.K."/>
            <person name="Han B.P."/>
            <person name="Song L.R."/>
            <person name="Shu W.S."/>
        </authorList>
    </citation>
    <scope>NUCLEOTIDE SEQUENCE [LARGE SCALE GENOMIC DNA]</scope>
    <source>
        <strain evidence="1 2">FACHB-252</strain>
    </source>
</reference>
<accession>A0ABR8H396</accession>
<dbReference type="Proteomes" id="UP000606396">
    <property type="component" value="Unassembled WGS sequence"/>
</dbReference>
<sequence>MGRGRRNKIRLSAEQRQNLETISRNGHAAAKKILHARVLLMSDEGEYGIFVGMTNR</sequence>
<gene>
    <name evidence="1" type="ORF">H6G94_01920</name>
</gene>
<keyword evidence="2" id="KW-1185">Reference proteome</keyword>
<comment type="caution">
    <text evidence="1">The sequence shown here is derived from an EMBL/GenBank/DDBJ whole genome shotgun (WGS) entry which is preliminary data.</text>
</comment>
<evidence type="ECO:0000313" key="1">
    <source>
        <dbReference type="EMBL" id="MBD2610039.1"/>
    </source>
</evidence>
<proteinExistence type="predicted"/>
<evidence type="ECO:0008006" key="3">
    <source>
        <dbReference type="Google" id="ProtNLM"/>
    </source>
</evidence>
<name>A0ABR8H396_NOSPU</name>
<dbReference type="EMBL" id="JACJTC010000001">
    <property type="protein sequence ID" value="MBD2610039.1"/>
    <property type="molecule type" value="Genomic_DNA"/>
</dbReference>